<proteinExistence type="predicted"/>
<dbReference type="Proteomes" id="UP000481037">
    <property type="component" value="Unassembled WGS sequence"/>
</dbReference>
<evidence type="ECO:0000313" key="2">
    <source>
        <dbReference type="Proteomes" id="UP000481037"/>
    </source>
</evidence>
<reference evidence="1 2" key="1">
    <citation type="submission" date="2019-11" db="EMBL/GenBank/DDBJ databases">
        <title>Novel species isolated from a subtropical stream in China.</title>
        <authorList>
            <person name="Lu H."/>
        </authorList>
    </citation>
    <scope>NUCLEOTIDE SEQUENCE [LARGE SCALE GENOMIC DNA]</scope>
    <source>
        <strain evidence="1 2">FT25W</strain>
    </source>
</reference>
<dbReference type="RefSeq" id="WP_154363959.1">
    <property type="nucleotide sequence ID" value="NZ_WKJM01000006.1"/>
</dbReference>
<evidence type="ECO:0000313" key="1">
    <source>
        <dbReference type="EMBL" id="MRX08100.1"/>
    </source>
</evidence>
<dbReference type="EMBL" id="WKJM01000006">
    <property type="protein sequence ID" value="MRX08100.1"/>
    <property type="molecule type" value="Genomic_DNA"/>
</dbReference>
<organism evidence="1 2">
    <name type="scientific">Duganella alba</name>
    <dbReference type="NCBI Taxonomy" id="2666081"/>
    <lineage>
        <taxon>Bacteria</taxon>
        <taxon>Pseudomonadati</taxon>
        <taxon>Pseudomonadota</taxon>
        <taxon>Betaproteobacteria</taxon>
        <taxon>Burkholderiales</taxon>
        <taxon>Oxalobacteraceae</taxon>
        <taxon>Telluria group</taxon>
        <taxon>Duganella</taxon>
    </lineage>
</organism>
<gene>
    <name evidence="1" type="ORF">GJ697_09675</name>
</gene>
<dbReference type="GO" id="GO:0003677">
    <property type="term" value="F:DNA binding"/>
    <property type="evidence" value="ECO:0007669"/>
    <property type="project" value="UniProtKB-KW"/>
</dbReference>
<keyword evidence="1" id="KW-0238">DNA-binding</keyword>
<name>A0A6L5QER4_9BURK</name>
<comment type="caution">
    <text evidence="1">The sequence shown here is derived from an EMBL/GenBank/DDBJ whole genome shotgun (WGS) entry which is preliminary data.</text>
</comment>
<dbReference type="AlphaFoldDB" id="A0A6L5QER4"/>
<keyword evidence="2" id="KW-1185">Reference proteome</keyword>
<protein>
    <submittedName>
        <fullName evidence="1">DNA-binding protein</fullName>
    </submittedName>
</protein>
<accession>A0A6L5QER4</accession>
<sequence length="169" mass="19352">MPTVYLETSVICHLTDPPSTNPITRACQQLTQLWWHTRCDPSRTFISSYVSDEIESADPLRARRRLEAIQHLAKYPKSVDITNKAELLMLGGGLTAKAERAAEHIACAAFNHCEILLTWNCADIANARKFGLLRLLVDDGEYWLPELVTPFELMENSYETRWRRNPRGH</sequence>